<evidence type="ECO:0000313" key="3">
    <source>
        <dbReference type="Proteomes" id="UP000320762"/>
    </source>
</evidence>
<feature type="compositionally biased region" description="Basic residues" evidence="1">
    <location>
        <begin position="227"/>
        <end position="238"/>
    </location>
</feature>
<feature type="compositionally biased region" description="Low complexity" evidence="1">
    <location>
        <begin position="27"/>
        <end position="51"/>
    </location>
</feature>
<feature type="compositionally biased region" description="Pro residues" evidence="1">
    <location>
        <begin position="141"/>
        <end position="151"/>
    </location>
</feature>
<feature type="region of interest" description="Disordered" evidence="1">
    <location>
        <begin position="106"/>
        <end position="261"/>
    </location>
</feature>
<accession>A0A550CY10</accession>
<keyword evidence="3" id="KW-1185">Reference proteome</keyword>
<reference evidence="2 3" key="1">
    <citation type="journal article" date="2019" name="New Phytol.">
        <title>Comparative genomics reveals unique wood-decay strategies and fruiting body development in the Schizophyllaceae.</title>
        <authorList>
            <person name="Almasi E."/>
            <person name="Sahu N."/>
            <person name="Krizsan K."/>
            <person name="Balint B."/>
            <person name="Kovacs G.M."/>
            <person name="Kiss B."/>
            <person name="Cseklye J."/>
            <person name="Drula E."/>
            <person name="Henrissat B."/>
            <person name="Nagy I."/>
            <person name="Chovatia M."/>
            <person name="Adam C."/>
            <person name="LaButti K."/>
            <person name="Lipzen A."/>
            <person name="Riley R."/>
            <person name="Grigoriev I.V."/>
            <person name="Nagy L.G."/>
        </authorList>
    </citation>
    <scope>NUCLEOTIDE SEQUENCE [LARGE SCALE GENOMIC DNA]</scope>
    <source>
        <strain evidence="2 3">NL-1724</strain>
    </source>
</reference>
<evidence type="ECO:0000313" key="2">
    <source>
        <dbReference type="EMBL" id="TRM69686.1"/>
    </source>
</evidence>
<protein>
    <submittedName>
        <fullName evidence="2">Uncharacterized protein</fullName>
    </submittedName>
</protein>
<gene>
    <name evidence="2" type="ORF">BD626DRAFT_474969</name>
</gene>
<dbReference type="AlphaFoldDB" id="A0A550CY10"/>
<feature type="compositionally biased region" description="Basic residues" evidence="1">
    <location>
        <begin position="1"/>
        <end position="10"/>
    </location>
</feature>
<evidence type="ECO:0000256" key="1">
    <source>
        <dbReference type="SAM" id="MobiDB-lite"/>
    </source>
</evidence>
<comment type="caution">
    <text evidence="2">The sequence shown here is derived from an EMBL/GenBank/DDBJ whole genome shotgun (WGS) entry which is preliminary data.</text>
</comment>
<proteinExistence type="predicted"/>
<name>A0A550CY10_9AGAR</name>
<feature type="region of interest" description="Disordered" evidence="1">
    <location>
        <begin position="1"/>
        <end position="80"/>
    </location>
</feature>
<dbReference type="STRING" id="97359.A0A550CY10"/>
<dbReference type="EMBL" id="VDMD01000001">
    <property type="protein sequence ID" value="TRM69686.1"/>
    <property type="molecule type" value="Genomic_DNA"/>
</dbReference>
<dbReference type="Proteomes" id="UP000320762">
    <property type="component" value="Unassembled WGS sequence"/>
</dbReference>
<organism evidence="2 3">
    <name type="scientific">Schizophyllum amplum</name>
    <dbReference type="NCBI Taxonomy" id="97359"/>
    <lineage>
        <taxon>Eukaryota</taxon>
        <taxon>Fungi</taxon>
        <taxon>Dikarya</taxon>
        <taxon>Basidiomycota</taxon>
        <taxon>Agaricomycotina</taxon>
        <taxon>Agaricomycetes</taxon>
        <taxon>Agaricomycetidae</taxon>
        <taxon>Agaricales</taxon>
        <taxon>Schizophyllaceae</taxon>
        <taxon>Schizophyllum</taxon>
    </lineage>
</organism>
<dbReference type="OrthoDB" id="2676123at2759"/>
<sequence>MSVMRRKPTHTYRSPTADAPSGPIIMRRTATASSNDSTSSESSSTSPTSTRAIHRVMRPPTKSPTKRKHPQTDSRLPLYHPRGELALSLPLLDASSLGLPVLVQIEDSPRSGARATSNTKRPASSKLRDATTVAPIAEPVANPPDPIPNKPTPRKRRAGAGGGAAAAAKRKRKDVDDADAPYPATKRRAVRSRQAKDQVDAGSPGPGADVPPTPESAAEPLPETARRATRGTRSRAARRTSSESAGGSVQPQTPRMKEMSMQVEETVVAPVSEKTMKAMPSPNGAMLPYQGAVVVGGAA</sequence>